<keyword evidence="3" id="KW-1185">Reference proteome</keyword>
<dbReference type="EMBL" id="CP000502">
    <property type="protein sequence ID" value="ABN68652.1"/>
    <property type="molecule type" value="Genomic_DNA"/>
</dbReference>
<evidence type="ECO:0000256" key="1">
    <source>
        <dbReference type="SAM" id="Coils"/>
    </source>
</evidence>
<feature type="non-terminal residue" evidence="2">
    <location>
        <position position="63"/>
    </location>
</feature>
<evidence type="ECO:0000313" key="3">
    <source>
        <dbReference type="Proteomes" id="UP000002258"/>
    </source>
</evidence>
<dbReference type="AlphaFoldDB" id="A3M044"/>
<organism evidence="2 3">
    <name type="scientific">Scheffersomyces stipitis (strain ATCC 58785 / CBS 6054 / NBRC 10063 / NRRL Y-11545)</name>
    <name type="common">Yeast</name>
    <name type="synonym">Pichia stipitis</name>
    <dbReference type="NCBI Taxonomy" id="322104"/>
    <lineage>
        <taxon>Eukaryota</taxon>
        <taxon>Fungi</taxon>
        <taxon>Dikarya</taxon>
        <taxon>Ascomycota</taxon>
        <taxon>Saccharomycotina</taxon>
        <taxon>Pichiomycetes</taxon>
        <taxon>Debaryomycetaceae</taxon>
        <taxon>Scheffersomyces</taxon>
    </lineage>
</organism>
<dbReference type="Proteomes" id="UP000002258">
    <property type="component" value="Chromosome 8"/>
</dbReference>
<dbReference type="RefSeq" id="XP_001386681.1">
    <property type="nucleotide sequence ID" value="XM_001386644.1"/>
</dbReference>
<dbReference type="HOGENOM" id="CLU_2892134_0_0_1"/>
<gene>
    <name evidence="2" type="ORF">PICST_74000</name>
</gene>
<keyword evidence="1" id="KW-0175">Coiled coil</keyword>
<dbReference type="InParanoid" id="A3M044"/>
<sequence>MTSSTNSIINTEEELRNELNDLRNDLQFESLDQSNSTSLPTSTSNNAVAVVNAALTSVDHSSQ</sequence>
<reference evidence="2 3" key="1">
    <citation type="journal article" date="2007" name="Nat. Biotechnol.">
        <title>Genome sequence of the lignocellulose-bioconverting and xylose-fermenting yeast Pichia stipitis.</title>
        <authorList>
            <person name="Jeffries T.W."/>
            <person name="Grigoriev I.V."/>
            <person name="Grimwood J."/>
            <person name="Laplaza J.M."/>
            <person name="Aerts A."/>
            <person name="Salamov A."/>
            <person name="Schmutz J."/>
            <person name="Lindquist E."/>
            <person name="Dehal P."/>
            <person name="Shapiro H."/>
            <person name="Jin Y.S."/>
            <person name="Passoth V."/>
            <person name="Richardson P.M."/>
        </authorList>
    </citation>
    <scope>NUCLEOTIDE SEQUENCE [LARGE SCALE GENOMIC DNA]</scope>
    <source>
        <strain evidence="3">ATCC 58785 / CBS 6054 / NBRC 10063 / NRRL Y-11545</strain>
    </source>
</reference>
<proteinExistence type="predicted"/>
<accession>A3M044</accession>
<feature type="coiled-coil region" evidence="1">
    <location>
        <begin position="5"/>
        <end position="32"/>
    </location>
</feature>
<dbReference type="KEGG" id="pic:PICST_74000"/>
<dbReference type="GeneID" id="4841002"/>
<protein>
    <submittedName>
        <fullName evidence="2">Uncharacterized protein</fullName>
    </submittedName>
</protein>
<name>A3M044_PICST</name>
<evidence type="ECO:0000313" key="2">
    <source>
        <dbReference type="EMBL" id="ABN68652.1"/>
    </source>
</evidence>